<keyword evidence="3" id="KW-1185">Reference proteome</keyword>
<evidence type="ECO:0000313" key="3">
    <source>
        <dbReference type="Proteomes" id="UP001499930"/>
    </source>
</evidence>
<feature type="transmembrane region" description="Helical" evidence="1">
    <location>
        <begin position="106"/>
        <end position="126"/>
    </location>
</feature>
<feature type="transmembrane region" description="Helical" evidence="1">
    <location>
        <begin position="44"/>
        <end position="69"/>
    </location>
</feature>
<feature type="transmembrane region" description="Helical" evidence="1">
    <location>
        <begin position="81"/>
        <end position="100"/>
    </location>
</feature>
<keyword evidence="1" id="KW-0472">Membrane</keyword>
<proteinExistence type="predicted"/>
<comment type="caution">
    <text evidence="2">The sequence shown here is derived from an EMBL/GenBank/DDBJ whole genome shotgun (WGS) entry which is preliminary data.</text>
</comment>
<evidence type="ECO:0000313" key="2">
    <source>
        <dbReference type="EMBL" id="GAA3027171.1"/>
    </source>
</evidence>
<protein>
    <submittedName>
        <fullName evidence="2">Uncharacterized protein</fullName>
    </submittedName>
</protein>
<keyword evidence="1" id="KW-0812">Transmembrane</keyword>
<sequence length="146" mass="15354">MKRDRREHLRHNPFGTAASGGAVVLGGLGAILGDDVSQGMTLSLHASATVVAHLWGLMLATGGILKLYGLYWGRSTMEIPGLWMMSGAYFFYSLTVAAGLGMGGLAAAILSAALGVGCLIKVKIIMRHARIAGRQHDAHDAHAEDE</sequence>
<dbReference type="EMBL" id="BAAAWD010000016">
    <property type="protein sequence ID" value="GAA3027171.1"/>
    <property type="molecule type" value="Genomic_DNA"/>
</dbReference>
<organism evidence="2 3">
    <name type="scientific">Streptosporangium longisporum</name>
    <dbReference type="NCBI Taxonomy" id="46187"/>
    <lineage>
        <taxon>Bacteria</taxon>
        <taxon>Bacillati</taxon>
        <taxon>Actinomycetota</taxon>
        <taxon>Actinomycetes</taxon>
        <taxon>Streptosporangiales</taxon>
        <taxon>Streptosporangiaceae</taxon>
        <taxon>Streptosporangium</taxon>
    </lineage>
</organism>
<keyword evidence="1" id="KW-1133">Transmembrane helix</keyword>
<name>A0ABP6L1M0_9ACTN</name>
<gene>
    <name evidence="2" type="ORF">GCM10017559_61520</name>
</gene>
<dbReference type="RefSeq" id="WP_344901885.1">
    <property type="nucleotide sequence ID" value="NZ_BAAAWD010000016.1"/>
</dbReference>
<dbReference type="Proteomes" id="UP001499930">
    <property type="component" value="Unassembled WGS sequence"/>
</dbReference>
<reference evidence="3" key="1">
    <citation type="journal article" date="2019" name="Int. J. Syst. Evol. Microbiol.">
        <title>The Global Catalogue of Microorganisms (GCM) 10K type strain sequencing project: providing services to taxonomists for standard genome sequencing and annotation.</title>
        <authorList>
            <consortium name="The Broad Institute Genomics Platform"/>
            <consortium name="The Broad Institute Genome Sequencing Center for Infectious Disease"/>
            <person name="Wu L."/>
            <person name="Ma J."/>
        </authorList>
    </citation>
    <scope>NUCLEOTIDE SEQUENCE [LARGE SCALE GENOMIC DNA]</scope>
    <source>
        <strain evidence="3">JCM 3106</strain>
    </source>
</reference>
<feature type="transmembrane region" description="Helical" evidence="1">
    <location>
        <begin position="12"/>
        <end position="32"/>
    </location>
</feature>
<evidence type="ECO:0000256" key="1">
    <source>
        <dbReference type="SAM" id="Phobius"/>
    </source>
</evidence>
<accession>A0ABP6L1M0</accession>